<dbReference type="AlphaFoldDB" id="A0A5N6M147"/>
<dbReference type="EMBL" id="SZYD01000017">
    <property type="protein sequence ID" value="KAD3067441.1"/>
    <property type="molecule type" value="Genomic_DNA"/>
</dbReference>
<proteinExistence type="predicted"/>
<evidence type="ECO:0000313" key="2">
    <source>
        <dbReference type="EMBL" id="KAD3067441.1"/>
    </source>
</evidence>
<accession>A0A5N6M147</accession>
<reference evidence="2 3" key="1">
    <citation type="submission" date="2019-05" db="EMBL/GenBank/DDBJ databases">
        <title>Mikania micrantha, genome provides insights into the molecular mechanism of rapid growth.</title>
        <authorList>
            <person name="Liu B."/>
        </authorList>
    </citation>
    <scope>NUCLEOTIDE SEQUENCE [LARGE SCALE GENOMIC DNA]</scope>
    <source>
        <strain evidence="2">NLD-2019</strain>
        <tissue evidence="2">Leaf</tissue>
    </source>
</reference>
<gene>
    <name evidence="2" type="ORF">E3N88_35321</name>
</gene>
<sequence>MLPSQSSSVHHASSSLLSSLIPYMLPHIHCRATNNNNKCSENLAQWSRHQGLVTMTSVETPPPPQEEIVPENPLTSQ</sequence>
<feature type="region of interest" description="Disordered" evidence="1">
    <location>
        <begin position="55"/>
        <end position="77"/>
    </location>
</feature>
<evidence type="ECO:0000313" key="3">
    <source>
        <dbReference type="Proteomes" id="UP000326396"/>
    </source>
</evidence>
<comment type="caution">
    <text evidence="2">The sequence shown here is derived from an EMBL/GenBank/DDBJ whole genome shotgun (WGS) entry which is preliminary data.</text>
</comment>
<protein>
    <submittedName>
        <fullName evidence="2">Uncharacterized protein</fullName>
    </submittedName>
</protein>
<name>A0A5N6M147_9ASTR</name>
<evidence type="ECO:0000256" key="1">
    <source>
        <dbReference type="SAM" id="MobiDB-lite"/>
    </source>
</evidence>
<organism evidence="2 3">
    <name type="scientific">Mikania micrantha</name>
    <name type="common">bitter vine</name>
    <dbReference type="NCBI Taxonomy" id="192012"/>
    <lineage>
        <taxon>Eukaryota</taxon>
        <taxon>Viridiplantae</taxon>
        <taxon>Streptophyta</taxon>
        <taxon>Embryophyta</taxon>
        <taxon>Tracheophyta</taxon>
        <taxon>Spermatophyta</taxon>
        <taxon>Magnoliopsida</taxon>
        <taxon>eudicotyledons</taxon>
        <taxon>Gunneridae</taxon>
        <taxon>Pentapetalae</taxon>
        <taxon>asterids</taxon>
        <taxon>campanulids</taxon>
        <taxon>Asterales</taxon>
        <taxon>Asteraceae</taxon>
        <taxon>Asteroideae</taxon>
        <taxon>Heliantheae alliance</taxon>
        <taxon>Eupatorieae</taxon>
        <taxon>Mikania</taxon>
    </lineage>
</organism>
<dbReference type="Proteomes" id="UP000326396">
    <property type="component" value="Linkage Group LG7"/>
</dbReference>
<keyword evidence="3" id="KW-1185">Reference proteome</keyword>